<dbReference type="Gene3D" id="3.10.620.30">
    <property type="match status" value="1"/>
</dbReference>
<accession>A0A9D1SBV7</accession>
<dbReference type="EMBL" id="DVNA01000031">
    <property type="protein sequence ID" value="HIU54426.1"/>
    <property type="molecule type" value="Genomic_DNA"/>
</dbReference>
<evidence type="ECO:0000313" key="3">
    <source>
        <dbReference type="EMBL" id="HIU54426.1"/>
    </source>
</evidence>
<reference evidence="3" key="1">
    <citation type="submission" date="2020-10" db="EMBL/GenBank/DDBJ databases">
        <authorList>
            <person name="Gilroy R."/>
        </authorList>
    </citation>
    <scope>NUCLEOTIDE SEQUENCE</scope>
    <source>
        <strain evidence="3">CHK158-818</strain>
    </source>
</reference>
<sequence>MKKFSFCIGLAWLVLVPSLSTAQSEKEFEDSFNAAFKQFKQKNVDEFNAFRDKINQEFSAFLKRDWEAFVVEQPRERPMRPEPETPPVVKTDVEKPKPQELDIDTTVPVVEKPADVPQETPGIEPVVPPEETDNKVPITFYGRRFAITPLLRNPFVLDDLTENEIAAAWSTLSALPYGQLLNECAGIRDALQLNDWGYFLLCGEVSRRLLNRDGGNETAFLQTFLLCQSGYDAKIARSDNDLLLLAPSSVMIYGHSYLPIEGKKYFVLNKKTTASGAVYTYRQNFSLASKPLDMYIRSVPQLSEDMVVKEKQLGDIDNAVAVPVSKALVDFYRDYPQCDFPVYMYAPVDTRTSGVLLSALQQYISGKTELDAVNRLLGFVQRSFEYKTDPEQFGYEKPFFVEENFFYPYCDCEDRAVLFAYLVRELLKLDVVLLDYPNHIAAAVCFSDESVSGDYVRVDNRKYVVCDPTYINALAGEAMPQCKTASAQIIKY</sequence>
<evidence type="ECO:0000313" key="4">
    <source>
        <dbReference type="Proteomes" id="UP000824112"/>
    </source>
</evidence>
<organism evidence="3 4">
    <name type="scientific">Candidatus Gallibacteroides avistercoris</name>
    <dbReference type="NCBI Taxonomy" id="2840833"/>
    <lineage>
        <taxon>Bacteria</taxon>
        <taxon>Pseudomonadati</taxon>
        <taxon>Bacteroidota</taxon>
        <taxon>Bacteroidia</taxon>
        <taxon>Bacteroidales</taxon>
        <taxon>Bacteroidaceae</taxon>
        <taxon>Bacteroidaceae incertae sedis</taxon>
        <taxon>Candidatus Gallibacteroides</taxon>
    </lineage>
</organism>
<comment type="caution">
    <text evidence="3">The sequence shown here is derived from an EMBL/GenBank/DDBJ whole genome shotgun (WGS) entry which is preliminary data.</text>
</comment>
<keyword evidence="2" id="KW-0732">Signal</keyword>
<evidence type="ECO:0000256" key="1">
    <source>
        <dbReference type="SAM" id="MobiDB-lite"/>
    </source>
</evidence>
<protein>
    <recommendedName>
        <fullName evidence="5">Transglutaminase-like domain-containing protein</fullName>
    </recommendedName>
</protein>
<feature type="signal peptide" evidence="2">
    <location>
        <begin position="1"/>
        <end position="22"/>
    </location>
</feature>
<dbReference type="Proteomes" id="UP000824112">
    <property type="component" value="Unassembled WGS sequence"/>
</dbReference>
<proteinExistence type="predicted"/>
<reference evidence="3" key="2">
    <citation type="journal article" date="2021" name="PeerJ">
        <title>Extensive microbial diversity within the chicken gut microbiome revealed by metagenomics and culture.</title>
        <authorList>
            <person name="Gilroy R."/>
            <person name="Ravi A."/>
            <person name="Getino M."/>
            <person name="Pursley I."/>
            <person name="Horton D.L."/>
            <person name="Alikhan N.F."/>
            <person name="Baker D."/>
            <person name="Gharbi K."/>
            <person name="Hall N."/>
            <person name="Watson M."/>
            <person name="Adriaenssens E.M."/>
            <person name="Foster-Nyarko E."/>
            <person name="Jarju S."/>
            <person name="Secka A."/>
            <person name="Antonio M."/>
            <person name="Oren A."/>
            <person name="Chaudhuri R.R."/>
            <person name="La Ragione R."/>
            <person name="Hildebrand F."/>
            <person name="Pallen M.J."/>
        </authorList>
    </citation>
    <scope>NUCLEOTIDE SEQUENCE</scope>
    <source>
        <strain evidence="3">CHK158-818</strain>
    </source>
</reference>
<name>A0A9D1SBV7_9BACT</name>
<dbReference type="AlphaFoldDB" id="A0A9D1SBV7"/>
<gene>
    <name evidence="3" type="ORF">IAB03_01310</name>
</gene>
<feature type="chain" id="PRO_5039027557" description="Transglutaminase-like domain-containing protein" evidence="2">
    <location>
        <begin position="23"/>
        <end position="492"/>
    </location>
</feature>
<evidence type="ECO:0008006" key="5">
    <source>
        <dbReference type="Google" id="ProtNLM"/>
    </source>
</evidence>
<feature type="region of interest" description="Disordered" evidence="1">
    <location>
        <begin position="75"/>
        <end position="96"/>
    </location>
</feature>
<evidence type="ECO:0000256" key="2">
    <source>
        <dbReference type="SAM" id="SignalP"/>
    </source>
</evidence>